<dbReference type="PANTHER" id="PTHR23183">
    <property type="entry name" value="NOP14"/>
    <property type="match status" value="1"/>
</dbReference>
<proteinExistence type="inferred from homology"/>
<evidence type="ECO:0000256" key="1">
    <source>
        <dbReference type="ARBA" id="ARBA00004604"/>
    </source>
</evidence>
<evidence type="ECO:0000256" key="6">
    <source>
        <dbReference type="ARBA" id="ARBA00024695"/>
    </source>
</evidence>
<gene>
    <name evidence="8" type="ORF">BOTBODRAFT_118835</name>
</gene>
<name>A0A067LYA2_BOTB1</name>
<dbReference type="Proteomes" id="UP000027195">
    <property type="component" value="Unassembled WGS sequence"/>
</dbReference>
<evidence type="ECO:0000256" key="7">
    <source>
        <dbReference type="SAM" id="MobiDB-lite"/>
    </source>
</evidence>
<feature type="compositionally biased region" description="Acidic residues" evidence="7">
    <location>
        <begin position="389"/>
        <end position="439"/>
    </location>
</feature>
<accession>A0A067LYA2</accession>
<feature type="compositionally biased region" description="Basic residues" evidence="7">
    <location>
        <begin position="22"/>
        <end position="35"/>
    </location>
</feature>
<comment type="subcellular location">
    <subcellularLocation>
        <location evidence="1">Nucleus</location>
        <location evidence="1">Nucleolus</location>
    </subcellularLocation>
</comment>
<keyword evidence="4" id="KW-0698">rRNA processing</keyword>
<feature type="region of interest" description="Disordered" evidence="7">
    <location>
        <begin position="1"/>
        <end position="45"/>
    </location>
</feature>
<feature type="region of interest" description="Disordered" evidence="7">
    <location>
        <begin position="263"/>
        <end position="298"/>
    </location>
</feature>
<dbReference type="InParanoid" id="A0A067LYA2"/>
<dbReference type="GO" id="GO:0030490">
    <property type="term" value="P:maturation of SSU-rRNA"/>
    <property type="evidence" value="ECO:0007669"/>
    <property type="project" value="TreeGrafter"/>
</dbReference>
<dbReference type="HOGENOM" id="CLU_008874_0_0_1"/>
<evidence type="ECO:0000313" key="9">
    <source>
        <dbReference type="Proteomes" id="UP000027195"/>
    </source>
</evidence>
<evidence type="ECO:0000313" key="8">
    <source>
        <dbReference type="EMBL" id="KDQ08229.1"/>
    </source>
</evidence>
<feature type="compositionally biased region" description="Basic and acidic residues" evidence="7">
    <location>
        <begin position="183"/>
        <end position="199"/>
    </location>
</feature>
<evidence type="ECO:0008006" key="10">
    <source>
        <dbReference type="Google" id="ProtNLM"/>
    </source>
</evidence>
<comment type="function">
    <text evidence="6">Involved in nucleolar processing of pre-18S ribosomal RNA. Has a role in the nuclear export of 40S pre-ribosomal subunit to the cytoplasm.</text>
</comment>
<dbReference type="GO" id="GO:0030692">
    <property type="term" value="C:Noc4p-Nop14p complex"/>
    <property type="evidence" value="ECO:0007669"/>
    <property type="project" value="TreeGrafter"/>
</dbReference>
<dbReference type="STRING" id="930990.A0A067LYA2"/>
<feature type="compositionally biased region" description="Basic and acidic residues" evidence="7">
    <location>
        <begin position="310"/>
        <end position="340"/>
    </location>
</feature>
<dbReference type="OrthoDB" id="441771at2759"/>
<feature type="compositionally biased region" description="Low complexity" evidence="7">
    <location>
        <begin position="282"/>
        <end position="296"/>
    </location>
</feature>
<feature type="compositionally biased region" description="Acidic residues" evidence="7">
    <location>
        <begin position="368"/>
        <end position="381"/>
    </location>
</feature>
<feature type="compositionally biased region" description="Basic and acidic residues" evidence="7">
    <location>
        <begin position="892"/>
        <end position="906"/>
    </location>
</feature>
<dbReference type="Pfam" id="PF04147">
    <property type="entry name" value="Nop14"/>
    <property type="match status" value="1"/>
</dbReference>
<dbReference type="InterPro" id="IPR007276">
    <property type="entry name" value="Nop14"/>
</dbReference>
<evidence type="ECO:0000256" key="4">
    <source>
        <dbReference type="ARBA" id="ARBA00022552"/>
    </source>
</evidence>
<dbReference type="GO" id="GO:0032040">
    <property type="term" value="C:small-subunit processome"/>
    <property type="evidence" value="ECO:0007669"/>
    <property type="project" value="InterPro"/>
</dbReference>
<dbReference type="FunCoup" id="A0A067LYA2">
    <property type="interactions" value="692"/>
</dbReference>
<evidence type="ECO:0000256" key="5">
    <source>
        <dbReference type="ARBA" id="ARBA00023242"/>
    </source>
</evidence>
<dbReference type="PANTHER" id="PTHR23183:SF0">
    <property type="entry name" value="NUCLEOLAR PROTEIN 14"/>
    <property type="match status" value="1"/>
</dbReference>
<feature type="compositionally biased region" description="Polar residues" evidence="7">
    <location>
        <begin position="1"/>
        <end position="19"/>
    </location>
</feature>
<keyword evidence="9" id="KW-1185">Reference proteome</keyword>
<sequence>MAKGGSQLTQLKSALSQAGLSRKSKPGQDKKKKQLAARDALDKDKKAAKLAEIQRKLNPFDVKVTKLKHDVGGRKLKGVTGRPGLSKQTGIEQRKKTLLVEYDQKLRAGGVIDRRFGENDPTMAPEERMLERFTKERQRQHRGSAFNLEDEDELTHYGQSLSAMDDFDETGLGGLDDEEEEETKGQIDSETVMRDHFGGFEDGEKEPEDPERKKSKAEVMAEVMAKSKEHKYLRQLQQQELDNARHQIDQEFDDIRDLLYAAPPDPLSASTDPSIPPTFVTSSNSIPVPAPANAIANDDDYDQFVRELAFEKRAKPTDRLKTEEEIAKEEKDKLEKAERSRLRRMRGEEDESEEEGHGRKKRRKAQADDLEDDFVQSDEEPVLGRGLGDESDAESEADSAGEGEDEEEGESEESDEEDEDESDDEDGGSDGFGDVDGESGAESIGESTKPPTSAPSRSNKGKGKSKELPFTFECPTSHDHFLEIIEGVDDDDVPTVVQRMRVIYHPSLAEGNKEKLQTLCFVLIDHLIYAASPPAPSFSLISALVPHIFALTQSYPIPSAQAFVSKLVLMQKNLTRGLTHGSLRPEAKTFPGTSEISLLRMIGLVWSTSDLSHPVVAPAMLLMGQYLAQARIRSVTDMASGLFVCTLFLQYQELSKRLVPEAINFLTNAYLHLAPHPFTPATVPGSFPSPDLNSEHCRSLKINTKAASTLEPGVPDLGRILSGGESTEQDKVDLLMTAFSLLGKYATIYTSLDGFIETFTPVIEVLDKLKVKKLSEAVQKRHLDLRGALTRMLKFAQQSRRPLLLQAHKPIPIATYIPKFDESYSYRKSSDPNHERNADSKLRAQYRQERKGAMRELRKDNRFLAAEQTKRQVEKDRAYKARMAKVEGALGAERHEEKQMEKEKMREKRRAGKK</sequence>
<keyword evidence="3" id="KW-0690">Ribosome biogenesis</keyword>
<feature type="region of interest" description="Disordered" evidence="7">
    <location>
        <begin position="135"/>
        <end position="218"/>
    </location>
</feature>
<evidence type="ECO:0000256" key="3">
    <source>
        <dbReference type="ARBA" id="ARBA00022517"/>
    </source>
</evidence>
<feature type="region of interest" description="Disordered" evidence="7">
    <location>
        <begin position="310"/>
        <end position="469"/>
    </location>
</feature>
<keyword evidence="5" id="KW-0539">Nucleus</keyword>
<organism evidence="8 9">
    <name type="scientific">Botryobasidium botryosum (strain FD-172 SS1)</name>
    <dbReference type="NCBI Taxonomy" id="930990"/>
    <lineage>
        <taxon>Eukaryota</taxon>
        <taxon>Fungi</taxon>
        <taxon>Dikarya</taxon>
        <taxon>Basidiomycota</taxon>
        <taxon>Agaricomycotina</taxon>
        <taxon>Agaricomycetes</taxon>
        <taxon>Cantharellales</taxon>
        <taxon>Botryobasidiaceae</taxon>
        <taxon>Botryobasidium</taxon>
    </lineage>
</organism>
<comment type="similarity">
    <text evidence="2">Belongs to the NOP14 family.</text>
</comment>
<dbReference type="EMBL" id="KL198093">
    <property type="protein sequence ID" value="KDQ08229.1"/>
    <property type="molecule type" value="Genomic_DNA"/>
</dbReference>
<dbReference type="AlphaFoldDB" id="A0A067LYA2"/>
<protein>
    <recommendedName>
        <fullName evidence="10">Nop14-like protein</fullName>
    </recommendedName>
</protein>
<feature type="region of interest" description="Disordered" evidence="7">
    <location>
        <begin position="886"/>
        <end position="914"/>
    </location>
</feature>
<feature type="compositionally biased region" description="Polar residues" evidence="7">
    <location>
        <begin position="445"/>
        <end position="458"/>
    </location>
</feature>
<evidence type="ECO:0000256" key="2">
    <source>
        <dbReference type="ARBA" id="ARBA00007466"/>
    </source>
</evidence>
<feature type="compositionally biased region" description="Acidic residues" evidence="7">
    <location>
        <begin position="165"/>
        <end position="182"/>
    </location>
</feature>
<reference evidence="9" key="1">
    <citation type="journal article" date="2014" name="Proc. Natl. Acad. Sci. U.S.A.">
        <title>Extensive sampling of basidiomycete genomes demonstrates inadequacy of the white-rot/brown-rot paradigm for wood decay fungi.</title>
        <authorList>
            <person name="Riley R."/>
            <person name="Salamov A.A."/>
            <person name="Brown D.W."/>
            <person name="Nagy L.G."/>
            <person name="Floudas D."/>
            <person name="Held B.W."/>
            <person name="Levasseur A."/>
            <person name="Lombard V."/>
            <person name="Morin E."/>
            <person name="Otillar R."/>
            <person name="Lindquist E.A."/>
            <person name="Sun H."/>
            <person name="LaButti K.M."/>
            <person name="Schmutz J."/>
            <person name="Jabbour D."/>
            <person name="Luo H."/>
            <person name="Baker S.E."/>
            <person name="Pisabarro A.G."/>
            <person name="Walton J.D."/>
            <person name="Blanchette R.A."/>
            <person name="Henrissat B."/>
            <person name="Martin F."/>
            <person name="Cullen D."/>
            <person name="Hibbett D.S."/>
            <person name="Grigoriev I.V."/>
        </authorList>
    </citation>
    <scope>NUCLEOTIDE SEQUENCE [LARGE SCALE GENOMIC DNA]</scope>
    <source>
        <strain evidence="9">FD-172 SS1</strain>
    </source>
</reference>